<dbReference type="GO" id="GO:0016787">
    <property type="term" value="F:hydrolase activity"/>
    <property type="evidence" value="ECO:0007669"/>
    <property type="project" value="UniProtKB-UniRule"/>
</dbReference>
<evidence type="ECO:0000256" key="4">
    <source>
        <dbReference type="PROSITE-ProRule" id="PRU01161"/>
    </source>
</evidence>
<evidence type="ECO:0000256" key="2">
    <source>
        <dbReference type="ARBA" id="ARBA00022963"/>
    </source>
</evidence>
<keyword evidence="7" id="KW-1185">Reference proteome</keyword>
<dbReference type="PROSITE" id="PS51635">
    <property type="entry name" value="PNPLA"/>
    <property type="match status" value="1"/>
</dbReference>
<name>A0A3G9GGQ6_9NEIS</name>
<proteinExistence type="predicted"/>
<accession>A0A3G9GGQ6</accession>
<dbReference type="EMBL" id="AP018823">
    <property type="protein sequence ID" value="BBF84706.1"/>
    <property type="molecule type" value="Genomic_DNA"/>
</dbReference>
<dbReference type="InterPro" id="IPR050301">
    <property type="entry name" value="NTE"/>
</dbReference>
<dbReference type="Pfam" id="PF01734">
    <property type="entry name" value="Patatin"/>
    <property type="match status" value="1"/>
</dbReference>
<dbReference type="Gene3D" id="3.40.1090.10">
    <property type="entry name" value="Cytosolic phospholipase A2 catalytic domain"/>
    <property type="match status" value="1"/>
</dbReference>
<feature type="short sequence motif" description="GXSXG" evidence="4">
    <location>
        <begin position="34"/>
        <end position="38"/>
    </location>
</feature>
<evidence type="ECO:0000259" key="5">
    <source>
        <dbReference type="PROSITE" id="PS51635"/>
    </source>
</evidence>
<evidence type="ECO:0000313" key="6">
    <source>
        <dbReference type="EMBL" id="BBF84706.1"/>
    </source>
</evidence>
<feature type="domain" description="PNPLA" evidence="5">
    <location>
        <begin position="3"/>
        <end position="194"/>
    </location>
</feature>
<gene>
    <name evidence="6" type="ORF">DLM_1066</name>
</gene>
<dbReference type="Gene3D" id="2.40.160.50">
    <property type="entry name" value="membrane protein fhac: a member of the omp85/tpsb transporter family"/>
    <property type="match status" value="1"/>
</dbReference>
<evidence type="ECO:0000256" key="3">
    <source>
        <dbReference type="ARBA" id="ARBA00023098"/>
    </source>
</evidence>
<reference evidence="6 7" key="2">
    <citation type="journal article" date="2017" name="Genome Announc.">
        <title>Draft genome sequence of Aquitalea magnusonii strain H3, a plant growth-promoting bacterium of duckweed Lemna minor.</title>
        <authorList>
            <person name="Ishizawa H."/>
            <person name="Kuroda M."/>
            <person name="Ike M."/>
        </authorList>
    </citation>
    <scope>NUCLEOTIDE SEQUENCE [LARGE SCALE GENOMIC DNA]</scope>
    <source>
        <strain evidence="6 7">H3</strain>
    </source>
</reference>
<feature type="short sequence motif" description="DGA/G" evidence="4">
    <location>
        <begin position="181"/>
        <end position="183"/>
    </location>
</feature>
<reference evidence="7" key="1">
    <citation type="journal article" date="2017" name="Biotechnol. Biofuels">
        <title>Evaluation of environmental bacterial communities as a factor affecting the growth of duckweed Lemna minor.</title>
        <authorList>
            <person name="Ishizawa H."/>
            <person name="Kuroda M."/>
            <person name="Morikawa M."/>
            <person name="Ike M."/>
        </authorList>
    </citation>
    <scope>NUCLEOTIDE SEQUENCE [LARGE SCALE GENOMIC DNA]</scope>
    <source>
        <strain evidence="7">H3</strain>
    </source>
</reference>
<dbReference type="Proteomes" id="UP000198290">
    <property type="component" value="Chromosome"/>
</dbReference>
<dbReference type="InterPro" id="IPR002641">
    <property type="entry name" value="PNPLA_dom"/>
</dbReference>
<dbReference type="PANTHER" id="PTHR14226:SF29">
    <property type="entry name" value="NEUROPATHY TARGET ESTERASE SWS"/>
    <property type="match status" value="1"/>
</dbReference>
<feature type="active site" description="Nucleophile" evidence="4">
    <location>
        <position position="36"/>
    </location>
</feature>
<keyword evidence="2 4" id="KW-0442">Lipid degradation</keyword>
<evidence type="ECO:0000256" key="1">
    <source>
        <dbReference type="ARBA" id="ARBA00022801"/>
    </source>
</evidence>
<dbReference type="AlphaFoldDB" id="A0A3G9GGQ6"/>
<evidence type="ECO:0000313" key="7">
    <source>
        <dbReference type="Proteomes" id="UP000198290"/>
    </source>
</evidence>
<dbReference type="KEGG" id="amah:DLM_1066"/>
<sequence>MGVVLGGGGARGFAHLGVLRELQRLHIPIRCIAGTSAGALIGGMYANGMNLDQMAADFKNANWDQMLSGRLPRSDIPYDKKRDDYKNYLDVTFGLQGGQLRVPRSAINSQEIEMFIRKLTRDRQLDSFDQLPIPFRAVATDLANGEAVVFDKGPLAEALRASMAVPGLFDLVETNGRLLVDGGLARNLPIQDARQCAQHLIVVDVGTPPLSKDEINSLFDVVAQTSNLMVSRNVREQMALMQPGDVLIRPDLNGYSAGAFGDNQAIMARGTAAALAQAKALSRFSVSPERYAAWRERLQLPPYPVVDAVEVQQGSRFVNAESIAKTIAGLRGGQPVDEVREKLRDVFATGDYDQLGYVLDASSGRNVMTIMPLEKSVGPNTLHFGLSLNSSTPGDSNFSFLAAHQRNWLNAAGGSWRNEMVIGKDKLFKTELYQPWSYDSPLFAAVSLSYHQQPLSFYDGSHIKYAEISNDVTSVNADIGGVLGRYGEFRVGLFDSRVESYLSQGQFSYLSDTVTHNYAGVRGKLVIDQFDNPRWPRSGYFMNTVLTSSLPALGSYNASRDYDAIVEGVKTFGDITFRLTGKARGIVSRKQDDYRLESLGGFLNLTGYQAGELLGEKVALSRLMVYWRASSLPSVLGSGLYAGMSAEVGRVWGNPFSGSNTGWIPAGSVFLAADTILGPFFLGMGNAKNGKPSAYLYLGADY</sequence>
<organism evidence="6 7">
    <name type="scientific">Aquitalea magnusonii</name>
    <dbReference type="NCBI Taxonomy" id="332411"/>
    <lineage>
        <taxon>Bacteria</taxon>
        <taxon>Pseudomonadati</taxon>
        <taxon>Pseudomonadota</taxon>
        <taxon>Betaproteobacteria</taxon>
        <taxon>Neisseriales</taxon>
        <taxon>Chromobacteriaceae</taxon>
        <taxon>Aquitalea</taxon>
    </lineage>
</organism>
<dbReference type="SUPFAM" id="SSF52151">
    <property type="entry name" value="FabD/lysophospholipase-like"/>
    <property type="match status" value="1"/>
</dbReference>
<dbReference type="CDD" id="cd07205">
    <property type="entry name" value="Pat_PNPLA6_PNPLA7_NTE1_like"/>
    <property type="match status" value="1"/>
</dbReference>
<feature type="short sequence motif" description="GXGXXG" evidence="4">
    <location>
        <begin position="7"/>
        <end position="12"/>
    </location>
</feature>
<dbReference type="InterPro" id="IPR016035">
    <property type="entry name" value="Acyl_Trfase/lysoPLipase"/>
</dbReference>
<feature type="active site" description="Proton acceptor" evidence="4">
    <location>
        <position position="181"/>
    </location>
</feature>
<dbReference type="PANTHER" id="PTHR14226">
    <property type="entry name" value="NEUROPATHY TARGET ESTERASE/SWISS CHEESE D.MELANOGASTER"/>
    <property type="match status" value="1"/>
</dbReference>
<dbReference type="GO" id="GO:0016042">
    <property type="term" value="P:lipid catabolic process"/>
    <property type="evidence" value="ECO:0007669"/>
    <property type="project" value="UniProtKB-UniRule"/>
</dbReference>
<protein>
    <submittedName>
        <fullName evidence="6">YchK protein</fullName>
    </submittedName>
</protein>
<reference evidence="7" key="3">
    <citation type="journal article" date="2017" name="Plant Physiol. Biochem.">
        <title>Differential oxidative and antioxidative response of duckweed Lemna minor toward plant growth promoting/inhibiting bacteria.</title>
        <authorList>
            <person name="Ishizawa H."/>
            <person name="Kuroda M."/>
            <person name="Morikawa M."/>
            <person name="Ike M."/>
        </authorList>
    </citation>
    <scope>NUCLEOTIDE SEQUENCE [LARGE SCALE GENOMIC DNA]</scope>
    <source>
        <strain evidence="7">H3</strain>
    </source>
</reference>
<keyword evidence="1 4" id="KW-0378">Hydrolase</keyword>
<keyword evidence="3 4" id="KW-0443">Lipid metabolism</keyword>